<reference evidence="2 3" key="1">
    <citation type="submission" date="2024-03" db="EMBL/GenBank/DDBJ databases">
        <title>Aquirufa genome sequencing.</title>
        <authorList>
            <person name="Pitt A."/>
            <person name="Hahn M.W."/>
        </authorList>
    </citation>
    <scope>NUCLEOTIDE SEQUENCE [LARGE SCALE GENOMIC DNA]</scope>
    <source>
        <strain evidence="2 3">PLAD-142S6K</strain>
    </source>
</reference>
<keyword evidence="3" id="KW-1185">Reference proteome</keyword>
<gene>
    <name evidence="2" type="ORF">SKC38_11820</name>
</gene>
<proteinExistence type="predicted"/>
<evidence type="ECO:0008006" key="4">
    <source>
        <dbReference type="Google" id="ProtNLM"/>
    </source>
</evidence>
<sequence>MTKRSIIQFVFFSLLLNFSQGQTLDGYQQINLVDTKQNKLFKLDLKSNQCFEFPSVGQQESRTITFNNVKKEDLPPDFVAKFFQFSANKFLITIQGTGQTYEFDTKNCLLSRIDKTYYRGYNFGAIQFIRRDTLISLGGHGFWRIHNISTYFHKPLNEWDIYGSINEKGPKGISSQFGGYSPTDDQIYCLEFPLLYLENNNLKYPYYAFNFKGNNWTELGYVDFTDPKMHNFNKFSSQWIPPYFFTSEITLGEFIDPKENIIYRYQGKNNSFFNLAIQLYIKDQYIYSFQRTYNQNNFEFKLDSMSLDQLKKNSRIIGNFYTPKIWYNEIDWNFVLFYGTMIIIAILIIGIYLLINHRRKRELKSWKQLPEQGEIFLTYLSNQSNYTCTTEKLNEILQCEGKTIESQRQSRSKFISSINLFFERNYGCHEAISRHQSENDKRFVNYVISQEAVTIYTRKNVNM</sequence>
<protein>
    <recommendedName>
        <fullName evidence="4">DUF4350 domain-containing protein</fullName>
    </recommendedName>
</protein>
<keyword evidence="1" id="KW-0472">Membrane</keyword>
<evidence type="ECO:0000256" key="1">
    <source>
        <dbReference type="SAM" id="Phobius"/>
    </source>
</evidence>
<accession>A0ABW6D3X8</accession>
<evidence type="ECO:0000313" key="3">
    <source>
        <dbReference type="Proteomes" id="UP001598114"/>
    </source>
</evidence>
<feature type="transmembrane region" description="Helical" evidence="1">
    <location>
        <begin position="332"/>
        <end position="355"/>
    </location>
</feature>
<comment type="caution">
    <text evidence="2">The sequence shown here is derived from an EMBL/GenBank/DDBJ whole genome shotgun (WGS) entry which is preliminary data.</text>
</comment>
<dbReference type="EMBL" id="JBBKYA010000006">
    <property type="protein sequence ID" value="MFD3276916.1"/>
    <property type="molecule type" value="Genomic_DNA"/>
</dbReference>
<keyword evidence="1" id="KW-0812">Transmembrane</keyword>
<name>A0ABW6D3X8_9BACT</name>
<dbReference type="Proteomes" id="UP001598114">
    <property type="component" value="Unassembled WGS sequence"/>
</dbReference>
<keyword evidence="1" id="KW-1133">Transmembrane helix</keyword>
<evidence type="ECO:0000313" key="2">
    <source>
        <dbReference type="EMBL" id="MFD3276916.1"/>
    </source>
</evidence>
<organism evidence="2 3">
    <name type="scientific">Aquirufa echingensis</name>
    <dbReference type="NCBI Taxonomy" id="3096516"/>
    <lineage>
        <taxon>Bacteria</taxon>
        <taxon>Pseudomonadati</taxon>
        <taxon>Bacteroidota</taxon>
        <taxon>Cytophagia</taxon>
        <taxon>Cytophagales</taxon>
        <taxon>Flectobacillaceae</taxon>
        <taxon>Aquirufa</taxon>
    </lineage>
</organism>
<dbReference type="RefSeq" id="WP_377977350.1">
    <property type="nucleotide sequence ID" value="NZ_JBBKYA010000006.1"/>
</dbReference>